<dbReference type="Gramene" id="evm.model.02.823">
    <property type="protein sequence ID" value="cds.evm.model.02.823"/>
    <property type="gene ID" value="evm.TU.02.823"/>
</dbReference>
<sequence length="501" mass="57828">MLEGYRVSRNGPSVSHLMYVDNTMFFIKANMQNVENLCEGVELDEIMGFEFMDGNELFLGFWHCNLPRYASHVARGIWKTRQFINDNCLWLMGHDSKIQVWNNGWSCGDGVIIDASAINPHVVTDLPIHAFLTKNGVEWNTTEVKWVFRPSIAEVILNCRTEDFSEEDRLVWRNSPNGEFSIKAAYRCLHTATMFQDNTCTKIWKLGLQEHLKPILWKAYRDCIPFKSRYNRIFGWTVGDYSLCGEAYGDSEAHFFSTCPITCGLWRESKWGIRCEEPCLCSGNEVVKWIIDPSTIPGSIQVCDREEFSLFASVMYHPLWSIRNANYHNNTKWRFCDMKKKIWDEFHFQWKLVESERGDSFDGAPRPAVYWKQPRPGRIWVNVNFPTKNGVGAIGVVTWDEAIGKDAEVLRRLGIKEADILSDNQVVVQAHSALVTPFWNVFFLFSKALTMLSSKKIEVLWIPKTKNSSAHVLAKWGLFNNCKGFLNCWEVTPAHRDLKSL</sequence>
<keyword evidence="3" id="KW-1185">Reference proteome</keyword>
<proteinExistence type="predicted"/>
<reference evidence="2" key="1">
    <citation type="submission" date="2018-11" db="EMBL/GenBank/DDBJ databases">
        <authorList>
            <person name="Grassa J C."/>
        </authorList>
    </citation>
    <scope>NUCLEOTIDE SEQUENCE [LARGE SCALE GENOMIC DNA]</scope>
</reference>
<organism evidence="2 3">
    <name type="scientific">Cannabis sativa</name>
    <name type="common">Hemp</name>
    <name type="synonym">Marijuana</name>
    <dbReference type="NCBI Taxonomy" id="3483"/>
    <lineage>
        <taxon>Eukaryota</taxon>
        <taxon>Viridiplantae</taxon>
        <taxon>Streptophyta</taxon>
        <taxon>Embryophyta</taxon>
        <taxon>Tracheophyta</taxon>
        <taxon>Spermatophyta</taxon>
        <taxon>Magnoliopsida</taxon>
        <taxon>eudicotyledons</taxon>
        <taxon>Gunneridae</taxon>
        <taxon>Pentapetalae</taxon>
        <taxon>rosids</taxon>
        <taxon>fabids</taxon>
        <taxon>Rosales</taxon>
        <taxon>Cannabaceae</taxon>
        <taxon>Cannabis</taxon>
    </lineage>
</organism>
<dbReference type="EnsemblPlants" id="evm.model.02.823">
    <property type="protein sequence ID" value="cds.evm.model.02.823"/>
    <property type="gene ID" value="evm.TU.02.823"/>
</dbReference>
<dbReference type="InterPro" id="IPR026960">
    <property type="entry name" value="RVT-Znf"/>
</dbReference>
<reference evidence="2" key="2">
    <citation type="submission" date="2021-03" db="UniProtKB">
        <authorList>
            <consortium name="EnsemblPlants"/>
        </authorList>
    </citation>
    <scope>IDENTIFICATION</scope>
</reference>
<accession>A0A803P2S9</accession>
<dbReference type="Proteomes" id="UP000596661">
    <property type="component" value="Chromosome 2"/>
</dbReference>
<name>A0A803P2S9_CANSA</name>
<dbReference type="AlphaFoldDB" id="A0A803P2S9"/>
<dbReference type="Pfam" id="PF13966">
    <property type="entry name" value="zf-RVT"/>
    <property type="match status" value="1"/>
</dbReference>
<evidence type="ECO:0000259" key="1">
    <source>
        <dbReference type="Pfam" id="PF13966"/>
    </source>
</evidence>
<protein>
    <recommendedName>
        <fullName evidence="1">Reverse transcriptase zinc-binding domain-containing protein</fullName>
    </recommendedName>
</protein>
<feature type="domain" description="Reverse transcriptase zinc-binding" evidence="1">
    <location>
        <begin position="180"/>
        <end position="266"/>
    </location>
</feature>
<evidence type="ECO:0000313" key="2">
    <source>
        <dbReference type="EnsemblPlants" id="cds.evm.model.02.823"/>
    </source>
</evidence>
<dbReference type="EMBL" id="UZAU01000136">
    <property type="status" value="NOT_ANNOTATED_CDS"/>
    <property type="molecule type" value="Genomic_DNA"/>
</dbReference>
<evidence type="ECO:0000313" key="3">
    <source>
        <dbReference type="Proteomes" id="UP000596661"/>
    </source>
</evidence>